<evidence type="ECO:0008006" key="3">
    <source>
        <dbReference type="Google" id="ProtNLM"/>
    </source>
</evidence>
<dbReference type="PANTHER" id="PTHR31065">
    <property type="entry name" value="PLATZ TRANSCRIPTION FACTOR FAMILY PROTEIN"/>
    <property type="match status" value="1"/>
</dbReference>
<dbReference type="Pfam" id="PF04640">
    <property type="entry name" value="PLATZ"/>
    <property type="match status" value="1"/>
</dbReference>
<accession>A0A835EVF3</accession>
<sequence length="248" mass="28546">MPSLEDVPALAVTKATEEGGKPAWLKALVRTRFWEPCDEHRGVTRGQRSLFCVHCYEAMCPHCRHHEPGHHLLKIRRYGYRSVVDANDMKALGVDVSNLQQCSVNKRMILHLRPMKKSELYRPTAGTPRCNTCGFLRKTTSYKFCSIVCEWIEDVSSDDFSGPEAEERGSKAFTIIASRWYRTTWNKRWTNMKTSREPLTILRRHLTRRRHQTWGVPRSAHVVGGPVASSCYRTGHRSSECHSLEAFE</sequence>
<gene>
    <name evidence="1" type="ORF">HU200_025360</name>
</gene>
<dbReference type="Proteomes" id="UP000636709">
    <property type="component" value="Unassembled WGS sequence"/>
</dbReference>
<comment type="caution">
    <text evidence="1">The sequence shown here is derived from an EMBL/GenBank/DDBJ whole genome shotgun (WGS) entry which is preliminary data.</text>
</comment>
<dbReference type="AlphaFoldDB" id="A0A835EVF3"/>
<name>A0A835EVF3_9POAL</name>
<dbReference type="EMBL" id="JACEFO010001710">
    <property type="protein sequence ID" value="KAF8718379.1"/>
    <property type="molecule type" value="Genomic_DNA"/>
</dbReference>
<evidence type="ECO:0000313" key="1">
    <source>
        <dbReference type="EMBL" id="KAF8718379.1"/>
    </source>
</evidence>
<organism evidence="1 2">
    <name type="scientific">Digitaria exilis</name>
    <dbReference type="NCBI Taxonomy" id="1010633"/>
    <lineage>
        <taxon>Eukaryota</taxon>
        <taxon>Viridiplantae</taxon>
        <taxon>Streptophyta</taxon>
        <taxon>Embryophyta</taxon>
        <taxon>Tracheophyta</taxon>
        <taxon>Spermatophyta</taxon>
        <taxon>Magnoliopsida</taxon>
        <taxon>Liliopsida</taxon>
        <taxon>Poales</taxon>
        <taxon>Poaceae</taxon>
        <taxon>PACMAD clade</taxon>
        <taxon>Panicoideae</taxon>
        <taxon>Panicodae</taxon>
        <taxon>Paniceae</taxon>
        <taxon>Anthephorinae</taxon>
        <taxon>Digitaria</taxon>
    </lineage>
</organism>
<protein>
    <recommendedName>
        <fullName evidence="3">B box-type domain-containing protein</fullName>
    </recommendedName>
</protein>
<dbReference type="InterPro" id="IPR006734">
    <property type="entry name" value="PLATZ"/>
</dbReference>
<dbReference type="PANTHER" id="PTHR31065:SF1">
    <property type="entry name" value="OS09G0116050 PROTEIN"/>
    <property type="match status" value="1"/>
</dbReference>
<proteinExistence type="predicted"/>
<reference evidence="1" key="1">
    <citation type="submission" date="2020-07" db="EMBL/GenBank/DDBJ databases">
        <title>Genome sequence and genetic diversity analysis of an under-domesticated orphan crop, white fonio (Digitaria exilis).</title>
        <authorList>
            <person name="Bennetzen J.L."/>
            <person name="Chen S."/>
            <person name="Ma X."/>
            <person name="Wang X."/>
            <person name="Yssel A.E.J."/>
            <person name="Chaluvadi S.R."/>
            <person name="Johnson M."/>
            <person name="Gangashetty P."/>
            <person name="Hamidou F."/>
            <person name="Sanogo M.D."/>
            <person name="Zwaenepoel A."/>
            <person name="Wallace J."/>
            <person name="Van De Peer Y."/>
            <person name="Van Deynze A."/>
        </authorList>
    </citation>
    <scope>NUCLEOTIDE SEQUENCE</scope>
    <source>
        <tissue evidence="1">Leaves</tissue>
    </source>
</reference>
<keyword evidence="2" id="KW-1185">Reference proteome</keyword>
<evidence type="ECO:0000313" key="2">
    <source>
        <dbReference type="Proteomes" id="UP000636709"/>
    </source>
</evidence>